<proteinExistence type="predicted"/>
<keyword evidence="3" id="KW-1185">Reference proteome</keyword>
<feature type="chain" id="PRO_5032465946" description="Lipoprotein" evidence="1">
    <location>
        <begin position="18"/>
        <end position="137"/>
    </location>
</feature>
<accession>A0A840A722</accession>
<sequence>MKKLIAAGVLAASTLLAACVPQQGPTVVQPVYVAPVQQQVVPFRPAPGCDTRFRIANQSGLTVRELYFSPSAINAWGRDQLGTSMLPPGRFVNYQAANATRYDFRVVWVNGRAAELRGVNICAARQVTIRNGGLSAF</sequence>
<dbReference type="AlphaFoldDB" id="A0A840A722"/>
<evidence type="ECO:0000313" key="2">
    <source>
        <dbReference type="EMBL" id="MBB3897031.1"/>
    </source>
</evidence>
<gene>
    <name evidence="2" type="ORF">GGQ83_000457</name>
</gene>
<feature type="signal peptide" evidence="1">
    <location>
        <begin position="1"/>
        <end position="17"/>
    </location>
</feature>
<protein>
    <recommendedName>
        <fullName evidence="4">Lipoprotein</fullName>
    </recommendedName>
</protein>
<dbReference type="RefSeq" id="WP_184381977.1">
    <property type="nucleotide sequence ID" value="NZ_JACIDJ010000001.1"/>
</dbReference>
<evidence type="ECO:0000313" key="3">
    <source>
        <dbReference type="Proteomes" id="UP000553193"/>
    </source>
</evidence>
<evidence type="ECO:0000256" key="1">
    <source>
        <dbReference type="SAM" id="SignalP"/>
    </source>
</evidence>
<reference evidence="2 3" key="1">
    <citation type="submission" date="2020-08" db="EMBL/GenBank/DDBJ databases">
        <title>Genomic Encyclopedia of Type Strains, Phase IV (KMG-IV): sequencing the most valuable type-strain genomes for metagenomic binning, comparative biology and taxonomic classification.</title>
        <authorList>
            <person name="Goeker M."/>
        </authorList>
    </citation>
    <scope>NUCLEOTIDE SEQUENCE [LARGE SCALE GENOMIC DNA]</scope>
    <source>
        <strain evidence="2 3">DSM 19979</strain>
    </source>
</reference>
<comment type="caution">
    <text evidence="2">The sequence shown here is derived from an EMBL/GenBank/DDBJ whole genome shotgun (WGS) entry which is preliminary data.</text>
</comment>
<dbReference type="PROSITE" id="PS51257">
    <property type="entry name" value="PROKAR_LIPOPROTEIN"/>
    <property type="match status" value="1"/>
</dbReference>
<organism evidence="2 3">
    <name type="scientific">Roseococcus suduntuyensis</name>
    <dbReference type="NCBI Taxonomy" id="455361"/>
    <lineage>
        <taxon>Bacteria</taxon>
        <taxon>Pseudomonadati</taxon>
        <taxon>Pseudomonadota</taxon>
        <taxon>Alphaproteobacteria</taxon>
        <taxon>Acetobacterales</taxon>
        <taxon>Roseomonadaceae</taxon>
        <taxon>Roseococcus</taxon>
    </lineage>
</organism>
<keyword evidence="1" id="KW-0732">Signal</keyword>
<name>A0A840A722_9PROT</name>
<dbReference type="EMBL" id="JACIDJ010000001">
    <property type="protein sequence ID" value="MBB3897031.1"/>
    <property type="molecule type" value="Genomic_DNA"/>
</dbReference>
<dbReference type="Proteomes" id="UP000553193">
    <property type="component" value="Unassembled WGS sequence"/>
</dbReference>
<evidence type="ECO:0008006" key="4">
    <source>
        <dbReference type="Google" id="ProtNLM"/>
    </source>
</evidence>